<name>A0A2I0T783_LIMLA</name>
<reference evidence="3" key="2">
    <citation type="submission" date="2017-12" db="EMBL/GenBank/DDBJ databases">
        <title>Genome sequence of the Bar-tailed Godwit (Limosa lapponica baueri).</title>
        <authorList>
            <person name="Lima N.C.B."/>
            <person name="Parody-Merino A.M."/>
            <person name="Battley P.F."/>
            <person name="Fidler A.E."/>
            <person name="Prosdocimi F."/>
        </authorList>
    </citation>
    <scope>NUCLEOTIDE SEQUENCE [LARGE SCALE GENOMIC DNA]</scope>
</reference>
<gene>
    <name evidence="2" type="ORF">llap_20068</name>
</gene>
<sequence length="88" mass="9938">MTGGMPYAPLNRYPRPLTIQFFPQQKYRLEVGIQAMEHLIHVLQTDRSDSEIIGYALDTLYNVISNDLEEEEQANNVEQAGAASLSLL</sequence>
<organism evidence="2 3">
    <name type="scientific">Limosa lapponica baueri</name>
    <dbReference type="NCBI Taxonomy" id="1758121"/>
    <lineage>
        <taxon>Eukaryota</taxon>
        <taxon>Metazoa</taxon>
        <taxon>Chordata</taxon>
        <taxon>Craniata</taxon>
        <taxon>Vertebrata</taxon>
        <taxon>Euteleostomi</taxon>
        <taxon>Archelosauria</taxon>
        <taxon>Archosauria</taxon>
        <taxon>Dinosauria</taxon>
        <taxon>Saurischia</taxon>
        <taxon>Theropoda</taxon>
        <taxon>Coelurosauria</taxon>
        <taxon>Aves</taxon>
        <taxon>Neognathae</taxon>
        <taxon>Neoaves</taxon>
        <taxon>Charadriiformes</taxon>
        <taxon>Scolopacidae</taxon>
        <taxon>Limosa</taxon>
    </lineage>
</organism>
<feature type="repeat" description="ARM" evidence="1">
    <location>
        <begin position="34"/>
        <end position="67"/>
    </location>
</feature>
<dbReference type="Proteomes" id="UP000233556">
    <property type="component" value="Unassembled WGS sequence"/>
</dbReference>
<dbReference type="EMBL" id="KZ516595">
    <property type="protein sequence ID" value="PKU29628.1"/>
    <property type="molecule type" value="Genomic_DNA"/>
</dbReference>
<dbReference type="Gene3D" id="1.25.10.10">
    <property type="entry name" value="Leucine-rich Repeat Variant"/>
    <property type="match status" value="1"/>
</dbReference>
<dbReference type="PROSITE" id="PS50176">
    <property type="entry name" value="ARM_REPEAT"/>
    <property type="match status" value="1"/>
</dbReference>
<protein>
    <submittedName>
        <fullName evidence="2">Uncharacterized protein</fullName>
    </submittedName>
</protein>
<dbReference type="OrthoDB" id="198977at2759"/>
<evidence type="ECO:0000256" key="1">
    <source>
        <dbReference type="PROSITE-ProRule" id="PRU00259"/>
    </source>
</evidence>
<reference evidence="3" key="1">
    <citation type="submission" date="2017-11" db="EMBL/GenBank/DDBJ databases">
        <authorList>
            <person name="Lima N.C."/>
            <person name="Parody-Merino A.M."/>
            <person name="Battley P.F."/>
            <person name="Fidler A.E."/>
            <person name="Prosdocimi F."/>
        </authorList>
    </citation>
    <scope>NUCLEOTIDE SEQUENCE [LARGE SCALE GENOMIC DNA]</scope>
</reference>
<dbReference type="InterPro" id="IPR011989">
    <property type="entry name" value="ARM-like"/>
</dbReference>
<accession>A0A2I0T783</accession>
<dbReference type="AlphaFoldDB" id="A0A2I0T783"/>
<dbReference type="InterPro" id="IPR000225">
    <property type="entry name" value="Armadillo"/>
</dbReference>
<keyword evidence="3" id="KW-1185">Reference proteome</keyword>
<evidence type="ECO:0000313" key="3">
    <source>
        <dbReference type="Proteomes" id="UP000233556"/>
    </source>
</evidence>
<evidence type="ECO:0000313" key="2">
    <source>
        <dbReference type="EMBL" id="PKU29628.1"/>
    </source>
</evidence>
<proteinExistence type="predicted"/>